<evidence type="ECO:0000256" key="1">
    <source>
        <dbReference type="ARBA" id="ARBA00011986"/>
    </source>
</evidence>
<dbReference type="GO" id="GO:0005739">
    <property type="term" value="C:mitochondrion"/>
    <property type="evidence" value="ECO:0007669"/>
    <property type="project" value="TreeGrafter"/>
</dbReference>
<dbReference type="PANTHER" id="PTHR43721:SF22">
    <property type="entry name" value="ELONGATION FACTOR TU, MITOCHONDRIAL"/>
    <property type="match status" value="1"/>
</dbReference>
<dbReference type="EC" id="3.6.5.3" evidence="1"/>
<dbReference type="PROSITE" id="PS00301">
    <property type="entry name" value="G_TR_1"/>
    <property type="match status" value="1"/>
</dbReference>
<evidence type="ECO:0000313" key="4">
    <source>
        <dbReference type="WBParaSite" id="GPLIN_001304700"/>
    </source>
</evidence>
<name>A0A183CJJ1_GLOPA</name>
<feature type="domain" description="Tr-type G" evidence="2">
    <location>
        <begin position="33"/>
        <end position="123"/>
    </location>
</feature>
<sequence length="123" mass="13790">MHQTLLVNRSFLFVAKRFYAAAPGVKVTYKRTKPHLNVGTIGHVDHGKTTLSSAITKILAAKKQAKFLRYDEIDNAPQERMRGVTINSAHLEYETTTRHYAHIDCPGHADYIKNMITGAALLI</sequence>
<dbReference type="InterPro" id="IPR000795">
    <property type="entry name" value="T_Tr_GTP-bd_dom"/>
</dbReference>
<evidence type="ECO:0000259" key="2">
    <source>
        <dbReference type="PROSITE" id="PS51722"/>
    </source>
</evidence>
<accession>A0A183CJJ1</accession>
<dbReference type="Pfam" id="PF00009">
    <property type="entry name" value="GTP_EFTU"/>
    <property type="match status" value="1"/>
</dbReference>
<proteinExistence type="predicted"/>
<dbReference type="GO" id="GO:0003924">
    <property type="term" value="F:GTPase activity"/>
    <property type="evidence" value="ECO:0007669"/>
    <property type="project" value="InterPro"/>
</dbReference>
<dbReference type="PROSITE" id="PS51722">
    <property type="entry name" value="G_TR_2"/>
    <property type="match status" value="1"/>
</dbReference>
<dbReference type="GO" id="GO:0005525">
    <property type="term" value="F:GTP binding"/>
    <property type="evidence" value="ECO:0007669"/>
    <property type="project" value="InterPro"/>
</dbReference>
<dbReference type="PRINTS" id="PR00315">
    <property type="entry name" value="ELONGATNFCT"/>
</dbReference>
<dbReference type="InterPro" id="IPR050055">
    <property type="entry name" value="EF-Tu_GTPase"/>
</dbReference>
<dbReference type="PANTHER" id="PTHR43721">
    <property type="entry name" value="ELONGATION FACTOR TU-RELATED"/>
    <property type="match status" value="1"/>
</dbReference>
<dbReference type="AlphaFoldDB" id="A0A183CJJ1"/>
<dbReference type="Gene3D" id="3.40.50.300">
    <property type="entry name" value="P-loop containing nucleotide triphosphate hydrolases"/>
    <property type="match status" value="1"/>
</dbReference>
<reference evidence="3" key="1">
    <citation type="submission" date="2014-05" db="EMBL/GenBank/DDBJ databases">
        <title>The genome and life-stage specific transcriptomes of Globodera pallida elucidate key aspects of plant parasitism by a cyst nematode.</title>
        <authorList>
            <person name="Cotton J.A."/>
            <person name="Lilley C.J."/>
            <person name="Jones L.M."/>
            <person name="Kikuchi T."/>
            <person name="Reid A.J."/>
            <person name="Thorpe P."/>
            <person name="Tsai I.J."/>
            <person name="Beasley H."/>
            <person name="Blok V."/>
            <person name="Cock P.J.A."/>
            <person name="Van den Akker S.E."/>
            <person name="Holroyd N."/>
            <person name="Hunt M."/>
            <person name="Mantelin S."/>
            <person name="Naghra H."/>
            <person name="Pain A."/>
            <person name="Palomares-Rius J.E."/>
            <person name="Zarowiecki M."/>
            <person name="Berriman M."/>
            <person name="Jones J.T."/>
            <person name="Urwin P.E."/>
        </authorList>
    </citation>
    <scope>NUCLEOTIDE SEQUENCE [LARGE SCALE GENOMIC DNA]</scope>
    <source>
        <strain evidence="3">Lindley</strain>
    </source>
</reference>
<reference evidence="4" key="2">
    <citation type="submission" date="2016-06" db="UniProtKB">
        <authorList>
            <consortium name="WormBaseParasite"/>
        </authorList>
    </citation>
    <scope>IDENTIFICATION</scope>
</reference>
<evidence type="ECO:0000313" key="3">
    <source>
        <dbReference type="Proteomes" id="UP000050741"/>
    </source>
</evidence>
<dbReference type="WBParaSite" id="GPLIN_001304700">
    <property type="protein sequence ID" value="GPLIN_001304700"/>
    <property type="gene ID" value="GPLIN_001304700"/>
</dbReference>
<protein>
    <recommendedName>
        <fullName evidence="1">protein-synthesizing GTPase</fullName>
        <ecNumber evidence="1">3.6.5.3</ecNumber>
    </recommendedName>
</protein>
<dbReference type="InterPro" id="IPR027417">
    <property type="entry name" value="P-loop_NTPase"/>
</dbReference>
<dbReference type="InterPro" id="IPR031157">
    <property type="entry name" value="G_TR_CS"/>
</dbReference>
<organism evidence="3 4">
    <name type="scientific">Globodera pallida</name>
    <name type="common">Potato cyst nematode worm</name>
    <name type="synonym">Heterodera pallida</name>
    <dbReference type="NCBI Taxonomy" id="36090"/>
    <lineage>
        <taxon>Eukaryota</taxon>
        <taxon>Metazoa</taxon>
        <taxon>Ecdysozoa</taxon>
        <taxon>Nematoda</taxon>
        <taxon>Chromadorea</taxon>
        <taxon>Rhabditida</taxon>
        <taxon>Tylenchina</taxon>
        <taxon>Tylenchomorpha</taxon>
        <taxon>Tylenchoidea</taxon>
        <taxon>Heteroderidae</taxon>
        <taxon>Heteroderinae</taxon>
        <taxon>Globodera</taxon>
    </lineage>
</organism>
<dbReference type="GO" id="GO:0070125">
    <property type="term" value="P:mitochondrial translational elongation"/>
    <property type="evidence" value="ECO:0007669"/>
    <property type="project" value="TreeGrafter"/>
</dbReference>
<dbReference type="GO" id="GO:0003746">
    <property type="term" value="F:translation elongation factor activity"/>
    <property type="evidence" value="ECO:0007669"/>
    <property type="project" value="TreeGrafter"/>
</dbReference>
<keyword evidence="3" id="KW-1185">Reference proteome</keyword>
<dbReference type="SUPFAM" id="SSF52540">
    <property type="entry name" value="P-loop containing nucleoside triphosphate hydrolases"/>
    <property type="match status" value="1"/>
</dbReference>
<dbReference type="Proteomes" id="UP000050741">
    <property type="component" value="Unassembled WGS sequence"/>
</dbReference>